<gene>
    <name evidence="1" type="ORF">BACCELL_02835</name>
</gene>
<reference evidence="1 2" key="1">
    <citation type="submission" date="2008-12" db="EMBL/GenBank/DDBJ databases">
        <authorList>
            <person name="Fulton L."/>
            <person name="Clifton S."/>
            <person name="Fulton B."/>
            <person name="Xu J."/>
            <person name="Minx P."/>
            <person name="Pepin K.H."/>
            <person name="Johnson M."/>
            <person name="Bhonagiri V."/>
            <person name="Nash W.E."/>
            <person name="Mardis E.R."/>
            <person name="Wilson R.K."/>
        </authorList>
    </citation>
    <scope>NUCLEOTIDE SEQUENCE [LARGE SCALE GENOMIC DNA]</scope>
    <source>
        <strain evidence="1 2">DSM 14838</strain>
    </source>
</reference>
<sequence length="43" mass="5094">MLSTIKNCFPFFTFYICNRKANVKRNQSLKHGKQKDDIRSIDS</sequence>
<name>E2NEW5_9BACE</name>
<organism evidence="1 2">
    <name type="scientific">Bacteroides cellulosilyticus DSM 14838</name>
    <dbReference type="NCBI Taxonomy" id="537012"/>
    <lineage>
        <taxon>Bacteria</taxon>
        <taxon>Pseudomonadati</taxon>
        <taxon>Bacteroidota</taxon>
        <taxon>Bacteroidia</taxon>
        <taxon>Bacteroidales</taxon>
        <taxon>Bacteroidaceae</taxon>
        <taxon>Bacteroides</taxon>
    </lineage>
</organism>
<accession>E2NEW5</accession>
<evidence type="ECO:0000313" key="1">
    <source>
        <dbReference type="EMBL" id="EEF89544.1"/>
    </source>
</evidence>
<dbReference type="Proteomes" id="UP000003711">
    <property type="component" value="Unassembled WGS sequence"/>
</dbReference>
<comment type="caution">
    <text evidence="1">The sequence shown here is derived from an EMBL/GenBank/DDBJ whole genome shotgun (WGS) entry which is preliminary data.</text>
</comment>
<protein>
    <submittedName>
        <fullName evidence="1">Uncharacterized protein</fullName>
    </submittedName>
</protein>
<dbReference type="HOGENOM" id="CLU_3229356_0_0_10"/>
<dbReference type="EMBL" id="ACCH01000201">
    <property type="protein sequence ID" value="EEF89544.1"/>
    <property type="molecule type" value="Genomic_DNA"/>
</dbReference>
<evidence type="ECO:0000313" key="2">
    <source>
        <dbReference type="Proteomes" id="UP000003711"/>
    </source>
</evidence>
<dbReference type="AlphaFoldDB" id="E2NEW5"/>
<proteinExistence type="predicted"/>
<reference evidence="1 2" key="2">
    <citation type="submission" date="2009-01" db="EMBL/GenBank/DDBJ databases">
        <title>Draft genome sequence of Bacteroides cellulosilyticus (DSM 14838).</title>
        <authorList>
            <person name="Sudarsanam P."/>
            <person name="Ley R."/>
            <person name="Guruge J."/>
            <person name="Turnbaugh P.J."/>
            <person name="Mahowald M."/>
            <person name="Liep D."/>
            <person name="Gordon J."/>
        </authorList>
    </citation>
    <scope>NUCLEOTIDE SEQUENCE [LARGE SCALE GENOMIC DNA]</scope>
    <source>
        <strain evidence="1 2">DSM 14838</strain>
    </source>
</reference>